<sequence length="136" mass="16214">MKDMLVNIYELLCNNEYIKNMTFNDETEEYRIKYYEQPETADKTGAFITIRPVDVPNEAYHGSDKELSIEHLIQIDVESKYRATCKQMQYEIKKEMKKLGFGQVNGQGLDEYFSEARRYVDARRYDGNTRIYDTQY</sequence>
<evidence type="ECO:0008006" key="3">
    <source>
        <dbReference type="Google" id="ProtNLM"/>
    </source>
</evidence>
<reference evidence="1 2" key="1">
    <citation type="submission" date="2017-10" db="EMBL/GenBank/DDBJ databases">
        <title>Draft genomes of the Enterococcus faecium isolated from human feces before and after Helicobacter pylori eradication therapy.</title>
        <authorList>
            <person name="Prianichniikov N.A."/>
            <person name="Glushchenko O.E."/>
            <person name="Malakhova M.V."/>
        </authorList>
    </citation>
    <scope>NUCLEOTIDE SEQUENCE [LARGE SCALE GENOMIC DNA]</scope>
    <source>
        <strain evidence="1 2">Hp_5-7</strain>
    </source>
</reference>
<protein>
    <recommendedName>
        <fullName evidence="3">Phage protein</fullName>
    </recommendedName>
</protein>
<name>A0A0V7Y6Z7_ENTFC</name>
<evidence type="ECO:0000313" key="1">
    <source>
        <dbReference type="EMBL" id="PHL20856.1"/>
    </source>
</evidence>
<accession>A0A0V7Y6Z7</accession>
<dbReference type="AlphaFoldDB" id="A0A0V7Y6Z7"/>
<gene>
    <name evidence="1" type="ORF">CQR37_11620</name>
</gene>
<dbReference type="Proteomes" id="UP000224303">
    <property type="component" value="Unassembled WGS sequence"/>
</dbReference>
<evidence type="ECO:0000313" key="2">
    <source>
        <dbReference type="Proteomes" id="UP000224303"/>
    </source>
</evidence>
<dbReference type="RefSeq" id="WP_058138176.1">
    <property type="nucleotide sequence ID" value="NZ_CAKMCF010000051.1"/>
</dbReference>
<organism evidence="1 2">
    <name type="scientific">Enterococcus faecium</name>
    <name type="common">Streptococcus faecium</name>
    <dbReference type="NCBI Taxonomy" id="1352"/>
    <lineage>
        <taxon>Bacteria</taxon>
        <taxon>Bacillati</taxon>
        <taxon>Bacillota</taxon>
        <taxon>Bacilli</taxon>
        <taxon>Lactobacillales</taxon>
        <taxon>Enterococcaceae</taxon>
        <taxon>Enterococcus</taxon>
    </lineage>
</organism>
<comment type="caution">
    <text evidence="1">The sequence shown here is derived from an EMBL/GenBank/DDBJ whole genome shotgun (WGS) entry which is preliminary data.</text>
</comment>
<dbReference type="EMBL" id="PCGC01000032">
    <property type="protein sequence ID" value="PHL20856.1"/>
    <property type="molecule type" value="Genomic_DNA"/>
</dbReference>
<proteinExistence type="predicted"/>